<keyword evidence="2" id="KW-0479">Metal-binding</keyword>
<keyword evidence="4" id="KW-0408">Iron</keyword>
<dbReference type="GO" id="GO:0005506">
    <property type="term" value="F:iron ion binding"/>
    <property type="evidence" value="ECO:0007669"/>
    <property type="project" value="InterPro"/>
</dbReference>
<evidence type="ECO:0000256" key="4">
    <source>
        <dbReference type="ARBA" id="ARBA00023004"/>
    </source>
</evidence>
<gene>
    <name evidence="6" type="ORF">SVIM_LOCUS427896</name>
</gene>
<dbReference type="GO" id="GO:0004497">
    <property type="term" value="F:monooxygenase activity"/>
    <property type="evidence" value="ECO:0007669"/>
    <property type="project" value="UniProtKB-KW"/>
</dbReference>
<sequence length="183" mass="20594">MTLSWQPSSLSKWQGKKYYGEEVDGLEESRRFKNMMQEFSECTRVTNLGICFPFCSALTMMDLRQDDPAGAKGWTLSGKMMLVAGTKTSAMSLEWAFSNMLNNPHVLKKGMGEVDTQKERVSWRSHGSQSDKPGYGQLLQCFEFTTVDGKEIDMTETAATLMVKITPLELMCKARPNTHNLLA</sequence>
<proteinExistence type="predicted"/>
<dbReference type="PANTHER" id="PTHR47947:SF24">
    <property type="entry name" value="ISOFLAVONE 2'-HYDROXYLASE-LIKE"/>
    <property type="match status" value="1"/>
</dbReference>
<evidence type="ECO:0000256" key="2">
    <source>
        <dbReference type="ARBA" id="ARBA00022723"/>
    </source>
</evidence>
<name>A0A6N2MYF1_SALVM</name>
<dbReference type="InterPro" id="IPR050651">
    <property type="entry name" value="Plant_Cytochrome_P450_Monoox"/>
</dbReference>
<dbReference type="EMBL" id="CAADRP010001994">
    <property type="protein sequence ID" value="VFU58497.1"/>
    <property type="molecule type" value="Genomic_DNA"/>
</dbReference>
<dbReference type="SUPFAM" id="SSF48264">
    <property type="entry name" value="Cytochrome P450"/>
    <property type="match status" value="1"/>
</dbReference>
<dbReference type="Gene3D" id="1.10.630.10">
    <property type="entry name" value="Cytochrome P450"/>
    <property type="match status" value="1"/>
</dbReference>
<keyword evidence="3" id="KW-0560">Oxidoreductase</keyword>
<dbReference type="Pfam" id="PF00067">
    <property type="entry name" value="p450"/>
    <property type="match status" value="1"/>
</dbReference>
<evidence type="ECO:0000256" key="1">
    <source>
        <dbReference type="ARBA" id="ARBA00022617"/>
    </source>
</evidence>
<dbReference type="GO" id="GO:0016705">
    <property type="term" value="F:oxidoreductase activity, acting on paired donors, with incorporation or reduction of molecular oxygen"/>
    <property type="evidence" value="ECO:0007669"/>
    <property type="project" value="InterPro"/>
</dbReference>
<dbReference type="AlphaFoldDB" id="A0A6N2MYF1"/>
<accession>A0A6N2MYF1</accession>
<reference evidence="6" key="1">
    <citation type="submission" date="2019-03" db="EMBL/GenBank/DDBJ databases">
        <authorList>
            <person name="Mank J."/>
            <person name="Almeida P."/>
        </authorList>
    </citation>
    <scope>NUCLEOTIDE SEQUENCE</scope>
    <source>
        <strain evidence="6">78183</strain>
    </source>
</reference>
<keyword evidence="1" id="KW-0349">Heme</keyword>
<evidence type="ECO:0000256" key="3">
    <source>
        <dbReference type="ARBA" id="ARBA00023002"/>
    </source>
</evidence>
<evidence type="ECO:0000313" key="6">
    <source>
        <dbReference type="EMBL" id="VFU58497.1"/>
    </source>
</evidence>
<keyword evidence="5" id="KW-0503">Monooxygenase</keyword>
<evidence type="ECO:0000256" key="5">
    <source>
        <dbReference type="ARBA" id="ARBA00023033"/>
    </source>
</evidence>
<dbReference type="InterPro" id="IPR001128">
    <property type="entry name" value="Cyt_P450"/>
</dbReference>
<dbReference type="InterPro" id="IPR036396">
    <property type="entry name" value="Cyt_P450_sf"/>
</dbReference>
<organism evidence="6">
    <name type="scientific">Salix viminalis</name>
    <name type="common">Common osier</name>
    <name type="synonym">Basket willow</name>
    <dbReference type="NCBI Taxonomy" id="40686"/>
    <lineage>
        <taxon>Eukaryota</taxon>
        <taxon>Viridiplantae</taxon>
        <taxon>Streptophyta</taxon>
        <taxon>Embryophyta</taxon>
        <taxon>Tracheophyta</taxon>
        <taxon>Spermatophyta</taxon>
        <taxon>Magnoliopsida</taxon>
        <taxon>eudicotyledons</taxon>
        <taxon>Gunneridae</taxon>
        <taxon>Pentapetalae</taxon>
        <taxon>rosids</taxon>
        <taxon>fabids</taxon>
        <taxon>Malpighiales</taxon>
        <taxon>Salicaceae</taxon>
        <taxon>Saliceae</taxon>
        <taxon>Salix</taxon>
    </lineage>
</organism>
<dbReference type="PANTHER" id="PTHR47947">
    <property type="entry name" value="CYTOCHROME P450 82C3-RELATED"/>
    <property type="match status" value="1"/>
</dbReference>
<dbReference type="GO" id="GO:0020037">
    <property type="term" value="F:heme binding"/>
    <property type="evidence" value="ECO:0007669"/>
    <property type="project" value="InterPro"/>
</dbReference>
<protein>
    <submittedName>
        <fullName evidence="6">Uncharacterized protein</fullName>
    </submittedName>
</protein>